<dbReference type="OrthoDB" id="3403967at2"/>
<keyword evidence="2" id="KW-1185">Reference proteome</keyword>
<gene>
    <name evidence="1" type="ORF">SAMN05444365_103383</name>
</gene>
<dbReference type="EMBL" id="FNPH01000003">
    <property type="protein sequence ID" value="SDY76130.1"/>
    <property type="molecule type" value="Genomic_DNA"/>
</dbReference>
<organism evidence="1 2">
    <name type="scientific">Micromonospora pattaloongensis</name>
    <dbReference type="NCBI Taxonomy" id="405436"/>
    <lineage>
        <taxon>Bacteria</taxon>
        <taxon>Bacillati</taxon>
        <taxon>Actinomycetota</taxon>
        <taxon>Actinomycetes</taxon>
        <taxon>Micromonosporales</taxon>
        <taxon>Micromonosporaceae</taxon>
        <taxon>Micromonospora</taxon>
    </lineage>
</organism>
<sequence>MRDDPIQVDPGAVRRGAAALADTGDRLADGLRTRPGLTVEAPGWHAATALHDLAAAMHAHLGGLGGEALDTGARLRAAAGEYEAADDRAARRTRALR</sequence>
<dbReference type="RefSeq" id="WP_091555345.1">
    <property type="nucleotide sequence ID" value="NZ_FNPH01000003.1"/>
</dbReference>
<evidence type="ECO:0000313" key="2">
    <source>
        <dbReference type="Proteomes" id="UP000242415"/>
    </source>
</evidence>
<protein>
    <submittedName>
        <fullName evidence="1">Excreted virulence factor EspC, type VII ESX diderm</fullName>
    </submittedName>
</protein>
<dbReference type="Proteomes" id="UP000242415">
    <property type="component" value="Unassembled WGS sequence"/>
</dbReference>
<reference evidence="2" key="1">
    <citation type="submission" date="2016-10" db="EMBL/GenBank/DDBJ databases">
        <authorList>
            <person name="Varghese N."/>
            <person name="Submissions S."/>
        </authorList>
    </citation>
    <scope>NUCLEOTIDE SEQUENCE [LARGE SCALE GENOMIC DNA]</scope>
    <source>
        <strain evidence="2">DSM 45245</strain>
    </source>
</reference>
<dbReference type="AlphaFoldDB" id="A0A1H3MHH3"/>
<name>A0A1H3MHH3_9ACTN</name>
<dbReference type="STRING" id="405436.SAMN05444365_103383"/>
<accession>A0A1H3MHH3</accession>
<proteinExistence type="predicted"/>
<evidence type="ECO:0000313" key="1">
    <source>
        <dbReference type="EMBL" id="SDY76130.1"/>
    </source>
</evidence>